<dbReference type="SUPFAM" id="SSF47699">
    <property type="entry name" value="Bifunctional inhibitor/lipid-transfer protein/seed storage 2S albumin"/>
    <property type="match status" value="1"/>
</dbReference>
<dbReference type="InterPro" id="IPR016140">
    <property type="entry name" value="Bifunc_inhib/LTP/seed_store"/>
</dbReference>
<accession>A0ABU6XTL9</accession>
<dbReference type="PANTHER" id="PTHR33214:SF44">
    <property type="entry name" value="NON-SPECIFIC LIPID TRANSFER PROTEIN GPI-ANCHORED 33"/>
    <property type="match status" value="1"/>
</dbReference>
<organism evidence="5 6">
    <name type="scientific">Stylosanthes scabra</name>
    <dbReference type="NCBI Taxonomy" id="79078"/>
    <lineage>
        <taxon>Eukaryota</taxon>
        <taxon>Viridiplantae</taxon>
        <taxon>Streptophyta</taxon>
        <taxon>Embryophyta</taxon>
        <taxon>Tracheophyta</taxon>
        <taxon>Spermatophyta</taxon>
        <taxon>Magnoliopsida</taxon>
        <taxon>eudicotyledons</taxon>
        <taxon>Gunneridae</taxon>
        <taxon>Pentapetalae</taxon>
        <taxon>rosids</taxon>
        <taxon>fabids</taxon>
        <taxon>Fabales</taxon>
        <taxon>Fabaceae</taxon>
        <taxon>Papilionoideae</taxon>
        <taxon>50 kb inversion clade</taxon>
        <taxon>dalbergioids sensu lato</taxon>
        <taxon>Dalbergieae</taxon>
        <taxon>Pterocarpus clade</taxon>
        <taxon>Stylosanthes</taxon>
    </lineage>
</organism>
<evidence type="ECO:0000256" key="1">
    <source>
        <dbReference type="ARBA" id="ARBA00022448"/>
    </source>
</evidence>
<evidence type="ECO:0000313" key="5">
    <source>
        <dbReference type="EMBL" id="MED6201490.1"/>
    </source>
</evidence>
<gene>
    <name evidence="5" type="ORF">PIB30_095571</name>
</gene>
<evidence type="ECO:0000256" key="3">
    <source>
        <dbReference type="SAM" id="SignalP"/>
    </source>
</evidence>
<evidence type="ECO:0000259" key="4">
    <source>
        <dbReference type="SMART" id="SM00499"/>
    </source>
</evidence>
<comment type="caution">
    <text evidence="5">The sequence shown here is derived from an EMBL/GenBank/DDBJ whole genome shotgun (WGS) entry which is preliminary data.</text>
</comment>
<protein>
    <recommendedName>
        <fullName evidence="4">Bifunctional inhibitor/plant lipid transfer protein/seed storage helical domain-containing protein</fullName>
    </recommendedName>
</protein>
<dbReference type="SMART" id="SM00499">
    <property type="entry name" value="AAI"/>
    <property type="match status" value="1"/>
</dbReference>
<keyword evidence="6" id="KW-1185">Reference proteome</keyword>
<dbReference type="InterPro" id="IPR036312">
    <property type="entry name" value="Bifun_inhib/LTP/seed_sf"/>
</dbReference>
<sequence>MMKNFSGSAAAVAAAMAAIALLFVAVSPMAKAQTCSVTELSSCFPAFFGSIPSATCCQKLNQQAPCFCNYAKDPTLSNYVNSTAARKIATSCNVTYPTNCP</sequence>
<keyword evidence="2" id="KW-0446">Lipid-binding</keyword>
<evidence type="ECO:0000313" key="6">
    <source>
        <dbReference type="Proteomes" id="UP001341840"/>
    </source>
</evidence>
<dbReference type="Pfam" id="PF00234">
    <property type="entry name" value="Tryp_alpha_amyl"/>
    <property type="match status" value="1"/>
</dbReference>
<dbReference type="Proteomes" id="UP001341840">
    <property type="component" value="Unassembled WGS sequence"/>
</dbReference>
<dbReference type="Gene3D" id="1.10.110.10">
    <property type="entry name" value="Plant lipid-transfer and hydrophobic proteins"/>
    <property type="match status" value="1"/>
</dbReference>
<dbReference type="PANTHER" id="PTHR33214">
    <property type="entry name" value="BIFUNCTIONAL INHIBITOR/LIPID-TRANSFER PROTEIN/SEED STORAGE 2S ALBUMIN SUPERFAMILY PROTEIN"/>
    <property type="match status" value="1"/>
</dbReference>
<feature type="signal peptide" evidence="3">
    <location>
        <begin position="1"/>
        <end position="32"/>
    </location>
</feature>
<name>A0ABU6XTL9_9FABA</name>
<reference evidence="5 6" key="1">
    <citation type="journal article" date="2023" name="Plants (Basel)">
        <title>Bridging the Gap: Combining Genomics and Transcriptomics Approaches to Understand Stylosanthes scabra, an Orphan Legume from the Brazilian Caatinga.</title>
        <authorList>
            <person name="Ferreira-Neto J.R.C."/>
            <person name="da Silva M.D."/>
            <person name="Binneck E."/>
            <person name="de Melo N.F."/>
            <person name="da Silva R.H."/>
            <person name="de Melo A.L.T.M."/>
            <person name="Pandolfi V."/>
            <person name="Bustamante F.O."/>
            <person name="Brasileiro-Vidal A.C."/>
            <person name="Benko-Iseppon A.M."/>
        </authorList>
    </citation>
    <scope>NUCLEOTIDE SEQUENCE [LARGE SCALE GENOMIC DNA]</scope>
    <source>
        <tissue evidence="5">Leaves</tissue>
    </source>
</reference>
<feature type="chain" id="PRO_5046394395" description="Bifunctional inhibitor/plant lipid transfer protein/seed storage helical domain-containing protein" evidence="3">
    <location>
        <begin position="33"/>
        <end position="101"/>
    </location>
</feature>
<dbReference type="EMBL" id="JASCZI010213645">
    <property type="protein sequence ID" value="MED6201490.1"/>
    <property type="molecule type" value="Genomic_DNA"/>
</dbReference>
<dbReference type="InterPro" id="IPR033872">
    <property type="entry name" value="nsLTP2"/>
</dbReference>
<proteinExistence type="predicted"/>
<keyword evidence="1" id="KW-0813">Transport</keyword>
<feature type="domain" description="Bifunctional inhibitor/plant lipid transfer protein/seed storage helical" evidence="4">
    <location>
        <begin position="35"/>
        <end position="100"/>
    </location>
</feature>
<evidence type="ECO:0000256" key="2">
    <source>
        <dbReference type="ARBA" id="ARBA00023121"/>
    </source>
</evidence>
<keyword evidence="3" id="KW-0732">Signal</keyword>